<dbReference type="InterPro" id="IPR036930">
    <property type="entry name" value="WGR_dom_sf"/>
</dbReference>
<name>A0A916S3N1_9HYPH</name>
<accession>A0A916S3N1</accession>
<proteinExistence type="predicted"/>
<dbReference type="RefSeq" id="WP_188722834.1">
    <property type="nucleotide sequence ID" value="NZ_BMIF01000020.1"/>
</dbReference>
<dbReference type="EMBL" id="BMIF01000020">
    <property type="protein sequence ID" value="GGA81235.1"/>
    <property type="molecule type" value="Genomic_DNA"/>
</dbReference>
<evidence type="ECO:0000313" key="3">
    <source>
        <dbReference type="Proteomes" id="UP000636264"/>
    </source>
</evidence>
<evidence type="ECO:0000259" key="1">
    <source>
        <dbReference type="PROSITE" id="PS51977"/>
    </source>
</evidence>
<dbReference type="SMART" id="SM00773">
    <property type="entry name" value="WGR"/>
    <property type="match status" value="1"/>
</dbReference>
<gene>
    <name evidence="2" type="ORF">GCM10011385_39370</name>
</gene>
<sequence length="79" mass="9181">MDTLTDDIHLRRIDPAINMHRFYGLTIQPTLFGGVSVMRIWGRIGCQGQAMIQTYETLEDAREELSRIRKAKLRKGYRA</sequence>
<keyword evidence="3" id="KW-1185">Reference proteome</keyword>
<dbReference type="CDD" id="cd07996">
    <property type="entry name" value="WGR_MMR_like"/>
    <property type="match status" value="1"/>
</dbReference>
<dbReference type="Pfam" id="PF05406">
    <property type="entry name" value="WGR"/>
    <property type="match status" value="1"/>
</dbReference>
<comment type="caution">
    <text evidence="2">The sequence shown here is derived from an EMBL/GenBank/DDBJ whole genome shotgun (WGS) entry which is preliminary data.</text>
</comment>
<dbReference type="Proteomes" id="UP000636264">
    <property type="component" value="Unassembled WGS sequence"/>
</dbReference>
<dbReference type="InterPro" id="IPR049809">
    <property type="entry name" value="YehF/YfeS-like_WGR"/>
</dbReference>
<protein>
    <submittedName>
        <fullName evidence="2">WGR domain-containing protein</fullName>
    </submittedName>
</protein>
<evidence type="ECO:0000313" key="2">
    <source>
        <dbReference type="EMBL" id="GGA81235.1"/>
    </source>
</evidence>
<dbReference type="SUPFAM" id="SSF142921">
    <property type="entry name" value="WGR domain-like"/>
    <property type="match status" value="1"/>
</dbReference>
<dbReference type="InterPro" id="IPR008893">
    <property type="entry name" value="WGR_domain"/>
</dbReference>
<reference evidence="2" key="1">
    <citation type="journal article" date="2014" name="Int. J. Syst. Evol. Microbiol.">
        <title>Complete genome sequence of Corynebacterium casei LMG S-19264T (=DSM 44701T), isolated from a smear-ripened cheese.</title>
        <authorList>
            <consortium name="US DOE Joint Genome Institute (JGI-PGF)"/>
            <person name="Walter F."/>
            <person name="Albersmeier A."/>
            <person name="Kalinowski J."/>
            <person name="Ruckert C."/>
        </authorList>
    </citation>
    <scope>NUCLEOTIDE SEQUENCE</scope>
    <source>
        <strain evidence="2">CGMCC 1.15320</strain>
    </source>
</reference>
<reference evidence="2" key="2">
    <citation type="submission" date="2020-09" db="EMBL/GenBank/DDBJ databases">
        <authorList>
            <person name="Sun Q."/>
            <person name="Zhou Y."/>
        </authorList>
    </citation>
    <scope>NUCLEOTIDE SEQUENCE</scope>
    <source>
        <strain evidence="2">CGMCC 1.15320</strain>
    </source>
</reference>
<dbReference type="PROSITE" id="PS51977">
    <property type="entry name" value="WGR"/>
    <property type="match status" value="1"/>
</dbReference>
<dbReference type="Gene3D" id="2.20.140.10">
    <property type="entry name" value="WGR domain"/>
    <property type="match status" value="1"/>
</dbReference>
<dbReference type="AlphaFoldDB" id="A0A916S3N1"/>
<organism evidence="2 3">
    <name type="scientific">Nitratireductor aestuarii</name>
    <dbReference type="NCBI Taxonomy" id="1735103"/>
    <lineage>
        <taxon>Bacteria</taxon>
        <taxon>Pseudomonadati</taxon>
        <taxon>Pseudomonadota</taxon>
        <taxon>Alphaproteobacteria</taxon>
        <taxon>Hyphomicrobiales</taxon>
        <taxon>Phyllobacteriaceae</taxon>
        <taxon>Nitratireductor</taxon>
    </lineage>
</organism>
<feature type="domain" description="WGR" evidence="1">
    <location>
        <begin position="1"/>
        <end position="79"/>
    </location>
</feature>